<name>A0A8D8YZ80_9HEMI</name>
<organism evidence="2">
    <name type="scientific">Cacopsylla melanoneura</name>
    <dbReference type="NCBI Taxonomy" id="428564"/>
    <lineage>
        <taxon>Eukaryota</taxon>
        <taxon>Metazoa</taxon>
        <taxon>Ecdysozoa</taxon>
        <taxon>Arthropoda</taxon>
        <taxon>Hexapoda</taxon>
        <taxon>Insecta</taxon>
        <taxon>Pterygota</taxon>
        <taxon>Neoptera</taxon>
        <taxon>Paraneoptera</taxon>
        <taxon>Hemiptera</taxon>
        <taxon>Sternorrhyncha</taxon>
        <taxon>Psylloidea</taxon>
        <taxon>Psyllidae</taxon>
        <taxon>Psyllinae</taxon>
        <taxon>Cacopsylla</taxon>
    </lineage>
</organism>
<evidence type="ECO:0000256" key="1">
    <source>
        <dbReference type="SAM" id="Phobius"/>
    </source>
</evidence>
<keyword evidence="1" id="KW-1133">Transmembrane helix</keyword>
<proteinExistence type="predicted"/>
<dbReference type="EMBL" id="HBUF01403858">
    <property type="protein sequence ID" value="CAG6737574.1"/>
    <property type="molecule type" value="Transcribed_RNA"/>
</dbReference>
<protein>
    <submittedName>
        <fullName evidence="2">Uncharacterized protein</fullName>
    </submittedName>
</protein>
<keyword evidence="1" id="KW-0812">Transmembrane</keyword>
<accession>A0A8D8YZ80</accession>
<feature type="transmembrane region" description="Helical" evidence="1">
    <location>
        <begin position="6"/>
        <end position="26"/>
    </location>
</feature>
<reference evidence="2" key="1">
    <citation type="submission" date="2021-05" db="EMBL/GenBank/DDBJ databases">
        <authorList>
            <person name="Alioto T."/>
            <person name="Alioto T."/>
            <person name="Gomez Garrido J."/>
        </authorList>
    </citation>
    <scope>NUCLEOTIDE SEQUENCE</scope>
</reference>
<sequence>MSNDNTGLFLGEIMYSIYQIYLYAAVTPQGDPVCSVASVFYLYVTLYVLYHEYLPCCQFPIVVIFSPSKVTKQTLYCYHYCWVYLSYFVHLDTAEMLLIVRETGRMG</sequence>
<keyword evidence="1" id="KW-0472">Membrane</keyword>
<dbReference type="AlphaFoldDB" id="A0A8D8YZ80"/>
<evidence type="ECO:0000313" key="2">
    <source>
        <dbReference type="EMBL" id="CAG6737574.1"/>
    </source>
</evidence>